<sequence>MADSNTDALLVFSSFPDRETALAVADTLVRENLAACVQVSAPMTSIYRWQGEICHETEVAMQLKCSASVYQALAQRLVALHPYDVPELLAVTATAGFPAYLDWIKDNTK</sequence>
<reference evidence="2 3" key="1">
    <citation type="submission" date="2014-06" db="EMBL/GenBank/DDBJ databases">
        <title>Shewanella sp. YQH10.</title>
        <authorList>
            <person name="Liu Y."/>
            <person name="Zeng R."/>
        </authorList>
    </citation>
    <scope>NUCLEOTIDE SEQUENCE [LARGE SCALE GENOMIC DNA]</scope>
    <source>
        <strain evidence="2 3">YQH10</strain>
    </source>
</reference>
<evidence type="ECO:0000313" key="2">
    <source>
        <dbReference type="EMBL" id="KFZ38968.1"/>
    </source>
</evidence>
<evidence type="ECO:0000313" key="3">
    <source>
        <dbReference type="Proteomes" id="UP000029264"/>
    </source>
</evidence>
<dbReference type="GO" id="GO:0010038">
    <property type="term" value="P:response to metal ion"/>
    <property type="evidence" value="ECO:0007669"/>
    <property type="project" value="InterPro"/>
</dbReference>
<dbReference type="Proteomes" id="UP000029264">
    <property type="component" value="Unassembled WGS sequence"/>
</dbReference>
<dbReference type="InterPro" id="IPR004323">
    <property type="entry name" value="Ion_tolerance_CutA"/>
</dbReference>
<dbReference type="RefSeq" id="WP_037438730.1">
    <property type="nucleotide sequence ID" value="NZ_JPEO01000001.1"/>
</dbReference>
<dbReference type="SUPFAM" id="SSF54913">
    <property type="entry name" value="GlnB-like"/>
    <property type="match status" value="1"/>
</dbReference>
<dbReference type="Gene3D" id="3.30.70.120">
    <property type="match status" value="1"/>
</dbReference>
<accession>A0A094LUS1</accession>
<gene>
    <name evidence="2" type="ORF">HR45_00770</name>
</gene>
<dbReference type="InterPro" id="IPR011322">
    <property type="entry name" value="N-reg_PII-like_a/b"/>
</dbReference>
<dbReference type="STRING" id="1515746.HR45_00770"/>
<dbReference type="EMBL" id="JPEO01000001">
    <property type="protein sequence ID" value="KFZ38968.1"/>
    <property type="molecule type" value="Genomic_DNA"/>
</dbReference>
<organism evidence="2 3">
    <name type="scientific">Shewanella mangrovi</name>
    <dbReference type="NCBI Taxonomy" id="1515746"/>
    <lineage>
        <taxon>Bacteria</taxon>
        <taxon>Pseudomonadati</taxon>
        <taxon>Pseudomonadota</taxon>
        <taxon>Gammaproteobacteria</taxon>
        <taxon>Alteromonadales</taxon>
        <taxon>Shewanellaceae</taxon>
        <taxon>Shewanella</taxon>
    </lineage>
</organism>
<name>A0A094LUS1_9GAMM</name>
<dbReference type="AlphaFoldDB" id="A0A094LUS1"/>
<comment type="caution">
    <text evidence="2">The sequence shown here is derived from an EMBL/GenBank/DDBJ whole genome shotgun (WGS) entry which is preliminary data.</text>
</comment>
<dbReference type="Pfam" id="PF03091">
    <property type="entry name" value="CutA1"/>
    <property type="match status" value="1"/>
</dbReference>
<dbReference type="OrthoDB" id="37622at2"/>
<protein>
    <submittedName>
        <fullName evidence="2">Cation tolerance protein CutA</fullName>
    </submittedName>
</protein>
<dbReference type="PANTHER" id="PTHR23419">
    <property type="entry name" value="DIVALENT CATION TOLERANCE CUTA-RELATED"/>
    <property type="match status" value="1"/>
</dbReference>
<comment type="similarity">
    <text evidence="1">Belongs to the CutA family.</text>
</comment>
<keyword evidence="3" id="KW-1185">Reference proteome</keyword>
<evidence type="ECO:0000256" key="1">
    <source>
        <dbReference type="ARBA" id="ARBA00010169"/>
    </source>
</evidence>
<dbReference type="GO" id="GO:0005507">
    <property type="term" value="F:copper ion binding"/>
    <property type="evidence" value="ECO:0007669"/>
    <property type="project" value="TreeGrafter"/>
</dbReference>
<dbReference type="PANTHER" id="PTHR23419:SF8">
    <property type="entry name" value="FI09726P"/>
    <property type="match status" value="1"/>
</dbReference>
<dbReference type="InterPro" id="IPR015867">
    <property type="entry name" value="N-reg_PII/ATP_PRibTrfase_C"/>
</dbReference>
<proteinExistence type="inferred from homology"/>
<dbReference type="eggNOG" id="COG1324">
    <property type="taxonomic scope" value="Bacteria"/>
</dbReference>